<dbReference type="Pfam" id="PF13191">
    <property type="entry name" value="AAA_16"/>
    <property type="match status" value="1"/>
</dbReference>
<keyword evidence="2" id="KW-0067">ATP-binding</keyword>
<dbReference type="GO" id="GO:0005524">
    <property type="term" value="F:ATP binding"/>
    <property type="evidence" value="ECO:0007669"/>
    <property type="project" value="UniProtKB-KW"/>
</dbReference>
<dbReference type="GO" id="GO:0004016">
    <property type="term" value="F:adenylate cyclase activity"/>
    <property type="evidence" value="ECO:0007669"/>
    <property type="project" value="TreeGrafter"/>
</dbReference>
<dbReference type="InterPro" id="IPR011990">
    <property type="entry name" value="TPR-like_helical_dom_sf"/>
</dbReference>
<dbReference type="SUPFAM" id="SSF48452">
    <property type="entry name" value="TPR-like"/>
    <property type="match status" value="1"/>
</dbReference>
<dbReference type="InterPro" id="IPR027417">
    <property type="entry name" value="P-loop_NTPase"/>
</dbReference>
<dbReference type="PROSITE" id="PS50043">
    <property type="entry name" value="HTH_LUXR_2"/>
    <property type="match status" value="1"/>
</dbReference>
<dbReference type="InterPro" id="IPR041664">
    <property type="entry name" value="AAA_16"/>
</dbReference>
<dbReference type="RefSeq" id="WP_173036724.1">
    <property type="nucleotide sequence ID" value="NZ_AP022870.1"/>
</dbReference>
<dbReference type="Pfam" id="PF00196">
    <property type="entry name" value="GerE"/>
    <property type="match status" value="1"/>
</dbReference>
<proteinExistence type="predicted"/>
<organism evidence="4 5">
    <name type="scientific">Phytohabitans flavus</name>
    <dbReference type="NCBI Taxonomy" id="1076124"/>
    <lineage>
        <taxon>Bacteria</taxon>
        <taxon>Bacillati</taxon>
        <taxon>Actinomycetota</taxon>
        <taxon>Actinomycetes</taxon>
        <taxon>Micromonosporales</taxon>
        <taxon>Micromonosporaceae</taxon>
    </lineage>
</organism>
<dbReference type="InterPro" id="IPR036388">
    <property type="entry name" value="WH-like_DNA-bd_sf"/>
</dbReference>
<dbReference type="Gene3D" id="1.10.10.10">
    <property type="entry name" value="Winged helix-like DNA-binding domain superfamily/Winged helix DNA-binding domain"/>
    <property type="match status" value="1"/>
</dbReference>
<dbReference type="PANTHER" id="PTHR16305:SF35">
    <property type="entry name" value="TRANSCRIPTIONAL ACTIVATOR DOMAIN"/>
    <property type="match status" value="1"/>
</dbReference>
<dbReference type="GO" id="GO:0003677">
    <property type="term" value="F:DNA binding"/>
    <property type="evidence" value="ECO:0007669"/>
    <property type="project" value="InterPro"/>
</dbReference>
<dbReference type="Proteomes" id="UP000502508">
    <property type="component" value="Chromosome"/>
</dbReference>
<dbReference type="PANTHER" id="PTHR16305">
    <property type="entry name" value="TESTICULAR SOLUBLE ADENYLYL CYCLASE"/>
    <property type="match status" value="1"/>
</dbReference>
<feature type="domain" description="HTH luxR-type" evidence="3">
    <location>
        <begin position="863"/>
        <end position="928"/>
    </location>
</feature>
<dbReference type="InterPro" id="IPR016032">
    <property type="entry name" value="Sig_transdc_resp-reg_C-effctor"/>
</dbReference>
<keyword evidence="1" id="KW-0547">Nucleotide-binding</keyword>
<sequence length="931" mass="98232">MTLVGRATQLEALDAAVATAAGGRLAAVVLHGEPGIGKTSMMRELERRAAAAGLLVCAGQATEFEQDVPFATYAEALRPLLHDGATEEAAAVRRALDGHGLYAGPGSSVDRARIYSRVRGLLDAAHTPGVALLLDDLHWADEPSLELTEYLIRKPPRRPALVAVAFRTGQPPSGVVKAIAHAGPAATHISLSHLGPDDVDALLPELPRHRRALILRASGGNPLYLQVLSRLRGDTLAALVDNHDLDTSESQVLTGLVTDIADLDERVRRVAYAAAVAGDHAPLDLVAYVAELPVDEVIEGADELHRRGLMDVDAAQLRFRHPLVRAAAHELAGPAWRVTAHARAAVHLRANHGPRQVVAHHAERSAQPGDEASAEILIEAGLAFTYGAPAQAARWLGAALRLLPDGHPLGGRRPTVLLQYARALGLGGDLERSQEVLRELARAGEPVRTEAAAFRAVVARLLGHIDDAAALLTAQLHAELPPYAEAKLHVELAAIGALREDGHATARHAERALTLLDADRPALAAAARALRAFGALYGGDVAAARGHAAAATELVDATTNAALRPHVELIGPLAWVHLQLGDVVAAARQLDRAADVVESGRSSAVPYLLVVRAALETRLGRLAAAVELAEEAVAAARRMGSVEMLAMAEAVSLRPLLWTTGPASAITVADRLAATERPRSRMWWRVAQVSLAVARMAAGEPETCLGIVSGPEAAWPAGPPTAVPRDVLRAVALARSGDLDAAERYARRAGALAGAADLVYETGWAGYARAYVAARARRFDEAAARAETAATHLAAARTPVEEALARHLAGLAYARGGRAAHARVAFGQAEEAYEACGATWLRAVLDRDRAAAPGRVKRDAGTPATGAAALSAREREIAELVRAGLTNQEIASRLFLSRRTVESHLSRVFAKLGVRSRTAMAGRFTSDFPDE</sequence>
<dbReference type="PROSITE" id="PS00622">
    <property type="entry name" value="HTH_LUXR_1"/>
    <property type="match status" value="1"/>
</dbReference>
<dbReference type="CDD" id="cd06170">
    <property type="entry name" value="LuxR_C_like"/>
    <property type="match status" value="1"/>
</dbReference>
<name>A0A6F8XSH9_9ACTN</name>
<evidence type="ECO:0000313" key="4">
    <source>
        <dbReference type="EMBL" id="BCB76749.1"/>
    </source>
</evidence>
<reference evidence="4 5" key="1">
    <citation type="submission" date="2020-03" db="EMBL/GenBank/DDBJ databases">
        <title>Whole genome shotgun sequence of Phytohabitans flavus NBRC 107702.</title>
        <authorList>
            <person name="Komaki H."/>
            <person name="Tamura T."/>
        </authorList>
    </citation>
    <scope>NUCLEOTIDE SEQUENCE [LARGE SCALE GENOMIC DNA]</scope>
    <source>
        <strain evidence="4 5">NBRC 107702</strain>
    </source>
</reference>
<evidence type="ECO:0000313" key="5">
    <source>
        <dbReference type="Proteomes" id="UP000502508"/>
    </source>
</evidence>
<dbReference type="PRINTS" id="PR00038">
    <property type="entry name" value="HTHLUXR"/>
</dbReference>
<dbReference type="EMBL" id="AP022870">
    <property type="protein sequence ID" value="BCB76749.1"/>
    <property type="molecule type" value="Genomic_DNA"/>
</dbReference>
<evidence type="ECO:0000256" key="2">
    <source>
        <dbReference type="ARBA" id="ARBA00022840"/>
    </source>
</evidence>
<dbReference type="GO" id="GO:0006355">
    <property type="term" value="P:regulation of DNA-templated transcription"/>
    <property type="evidence" value="ECO:0007669"/>
    <property type="project" value="InterPro"/>
</dbReference>
<protein>
    <recommendedName>
        <fullName evidence="3">HTH luxR-type domain-containing protein</fullName>
    </recommendedName>
</protein>
<dbReference type="InterPro" id="IPR000792">
    <property type="entry name" value="Tscrpt_reg_LuxR_C"/>
</dbReference>
<keyword evidence="5" id="KW-1185">Reference proteome</keyword>
<accession>A0A6F8XSH9</accession>
<dbReference type="GO" id="GO:0005737">
    <property type="term" value="C:cytoplasm"/>
    <property type="evidence" value="ECO:0007669"/>
    <property type="project" value="TreeGrafter"/>
</dbReference>
<dbReference type="SUPFAM" id="SSF46894">
    <property type="entry name" value="C-terminal effector domain of the bipartite response regulators"/>
    <property type="match status" value="1"/>
</dbReference>
<dbReference type="KEGG" id="pfla:Pflav_031590"/>
<dbReference type="SUPFAM" id="SSF52540">
    <property type="entry name" value="P-loop containing nucleoside triphosphate hydrolases"/>
    <property type="match status" value="1"/>
</dbReference>
<gene>
    <name evidence="4" type="ORF">Pflav_031590</name>
</gene>
<reference evidence="4 5" key="2">
    <citation type="submission" date="2020-03" db="EMBL/GenBank/DDBJ databases">
        <authorList>
            <person name="Ichikawa N."/>
            <person name="Kimura A."/>
            <person name="Kitahashi Y."/>
            <person name="Uohara A."/>
        </authorList>
    </citation>
    <scope>NUCLEOTIDE SEQUENCE [LARGE SCALE GENOMIC DNA]</scope>
    <source>
        <strain evidence="4 5">NBRC 107702</strain>
    </source>
</reference>
<dbReference type="SMART" id="SM00421">
    <property type="entry name" value="HTH_LUXR"/>
    <property type="match status" value="1"/>
</dbReference>
<evidence type="ECO:0000259" key="3">
    <source>
        <dbReference type="PROSITE" id="PS50043"/>
    </source>
</evidence>
<dbReference type="AlphaFoldDB" id="A0A6F8XSH9"/>
<evidence type="ECO:0000256" key="1">
    <source>
        <dbReference type="ARBA" id="ARBA00022741"/>
    </source>
</evidence>